<dbReference type="EMBL" id="CP015367">
    <property type="protein sequence ID" value="APT31903.1"/>
    <property type="molecule type" value="Genomic_DNA"/>
</dbReference>
<dbReference type="RefSeq" id="WP_075380553.1">
    <property type="nucleotide sequence ID" value="NZ_CP015367.1"/>
</dbReference>
<evidence type="ECO:0000313" key="3">
    <source>
        <dbReference type="EMBL" id="SFH01815.1"/>
    </source>
</evidence>
<dbReference type="AlphaFoldDB" id="A0AAE8HSJ7"/>
<keyword evidence="4" id="KW-1185">Reference proteome</keyword>
<evidence type="ECO:0000256" key="1">
    <source>
        <dbReference type="SAM" id="MobiDB-lite"/>
    </source>
</evidence>
<evidence type="ECO:0000313" key="5">
    <source>
        <dbReference type="Proteomes" id="UP000199140"/>
    </source>
</evidence>
<gene>
    <name evidence="2" type="ORF">MCBMB27_02612</name>
    <name evidence="3" type="ORF">SAMN05192567_11255</name>
</gene>
<proteinExistence type="predicted"/>
<evidence type="ECO:0000313" key="4">
    <source>
        <dbReference type="Proteomes" id="UP000185487"/>
    </source>
</evidence>
<accession>A0AAE8HSJ7</accession>
<protein>
    <submittedName>
        <fullName evidence="3">Uncharacterized protein</fullName>
    </submittedName>
</protein>
<dbReference type="KEGG" id="mphy:MCBMB27_02612"/>
<feature type="region of interest" description="Disordered" evidence="1">
    <location>
        <begin position="87"/>
        <end position="113"/>
    </location>
</feature>
<dbReference type="Proteomes" id="UP000185487">
    <property type="component" value="Chromosome"/>
</dbReference>
<name>A0AAE8HSJ7_9HYPH</name>
<dbReference type="EMBL" id="FOPK01000012">
    <property type="protein sequence ID" value="SFH01815.1"/>
    <property type="molecule type" value="Genomic_DNA"/>
</dbReference>
<dbReference type="Proteomes" id="UP000199140">
    <property type="component" value="Unassembled WGS sequence"/>
</dbReference>
<reference evidence="3 5" key="2">
    <citation type="submission" date="2016-10" db="EMBL/GenBank/DDBJ databases">
        <authorList>
            <person name="Varghese N."/>
            <person name="Submissions S."/>
        </authorList>
    </citation>
    <scope>NUCLEOTIDE SEQUENCE [LARGE SCALE GENOMIC DNA]</scope>
    <source>
        <strain evidence="3 5">CBMB27</strain>
    </source>
</reference>
<sequence>MSRPIRRLNDLLPVLSRGRFVEKCDEHLSKTLETLEALPEGQGKATITLTLNVAYQDGRLEVTPSVKSKLPEEKGFTGTPFWAADGGFSVQHPSQVDMFSGPRPAPERDREQA</sequence>
<organism evidence="3 5">
    <name type="scientific">Methylobacterium phyllosphaerae</name>
    <dbReference type="NCBI Taxonomy" id="418223"/>
    <lineage>
        <taxon>Bacteria</taxon>
        <taxon>Pseudomonadati</taxon>
        <taxon>Pseudomonadota</taxon>
        <taxon>Alphaproteobacteria</taxon>
        <taxon>Hyphomicrobiales</taxon>
        <taxon>Methylobacteriaceae</taxon>
        <taxon>Methylobacterium</taxon>
    </lineage>
</organism>
<reference evidence="2 4" key="1">
    <citation type="submission" date="2016-04" db="EMBL/GenBank/DDBJ databases">
        <title>Complete genome sequencing and analysis of CBMB27, Methylobacterium phyllosphaerae isolated from leaf tissues of rice (Oryza sativa L.).</title>
        <authorList>
            <person name="Lee Y."/>
            <person name="Hwangbo K."/>
            <person name="Chung H."/>
            <person name="Yoo J."/>
            <person name="Kim K.Y."/>
            <person name="Sa T.M."/>
            <person name="Um Y."/>
            <person name="Madhaiyan M."/>
        </authorList>
    </citation>
    <scope>NUCLEOTIDE SEQUENCE [LARGE SCALE GENOMIC DNA]</scope>
    <source>
        <strain evidence="2 4">CBMB27</strain>
    </source>
</reference>
<evidence type="ECO:0000313" key="2">
    <source>
        <dbReference type="EMBL" id="APT31903.1"/>
    </source>
</evidence>